<reference evidence="1 2" key="1">
    <citation type="journal article" date="2016" name="Genome Biol. Evol.">
        <title>Gene Family Evolution Reflects Adaptation to Soil Environmental Stressors in the Genome of the Collembolan Orchesella cincta.</title>
        <authorList>
            <person name="Faddeeva-Vakhrusheva A."/>
            <person name="Derks M.F."/>
            <person name="Anvar S.Y."/>
            <person name="Agamennone V."/>
            <person name="Suring W."/>
            <person name="Smit S."/>
            <person name="van Straalen N.M."/>
            <person name="Roelofs D."/>
        </authorList>
    </citation>
    <scope>NUCLEOTIDE SEQUENCE [LARGE SCALE GENOMIC DNA]</scope>
    <source>
        <tissue evidence="1">Mixed pool</tissue>
    </source>
</reference>
<dbReference type="EMBL" id="LJIJ01000300">
    <property type="protein sequence ID" value="ODM99096.1"/>
    <property type="molecule type" value="Genomic_DNA"/>
</dbReference>
<dbReference type="SUPFAM" id="SSF57924">
    <property type="entry name" value="Inhibitor of apoptosis (IAP) repeat"/>
    <property type="match status" value="1"/>
</dbReference>
<evidence type="ECO:0000313" key="1">
    <source>
        <dbReference type="EMBL" id="ODM99096.1"/>
    </source>
</evidence>
<dbReference type="Proteomes" id="UP000094527">
    <property type="component" value="Unassembled WGS sequence"/>
</dbReference>
<dbReference type="Pfam" id="PF00653">
    <property type="entry name" value="BIR"/>
    <property type="match status" value="1"/>
</dbReference>
<organism evidence="1 2">
    <name type="scientific">Orchesella cincta</name>
    <name type="common">Springtail</name>
    <name type="synonym">Podura cincta</name>
    <dbReference type="NCBI Taxonomy" id="48709"/>
    <lineage>
        <taxon>Eukaryota</taxon>
        <taxon>Metazoa</taxon>
        <taxon>Ecdysozoa</taxon>
        <taxon>Arthropoda</taxon>
        <taxon>Hexapoda</taxon>
        <taxon>Collembola</taxon>
        <taxon>Entomobryomorpha</taxon>
        <taxon>Entomobryoidea</taxon>
        <taxon>Orchesellidae</taxon>
        <taxon>Orchesellinae</taxon>
        <taxon>Orchesella</taxon>
    </lineage>
</organism>
<protein>
    <submittedName>
        <fullName evidence="1">Death-associated inhibitor of apoptosis 2</fullName>
    </submittedName>
</protein>
<dbReference type="InterPro" id="IPR050784">
    <property type="entry name" value="IAP"/>
</dbReference>
<dbReference type="SMART" id="SM00238">
    <property type="entry name" value="BIR"/>
    <property type="match status" value="1"/>
</dbReference>
<dbReference type="InterPro" id="IPR001370">
    <property type="entry name" value="BIR_rpt"/>
</dbReference>
<keyword evidence="2" id="KW-1185">Reference proteome</keyword>
<dbReference type="CDD" id="cd00022">
    <property type="entry name" value="BIR"/>
    <property type="match status" value="1"/>
</dbReference>
<name>A0A1D2N1C3_ORCCI</name>
<proteinExistence type="predicted"/>
<dbReference type="STRING" id="48709.A0A1D2N1C3"/>
<gene>
    <name evidence="1" type="ORF">Ocin01_07584</name>
</gene>
<dbReference type="PROSITE" id="PS50143">
    <property type="entry name" value="BIR_REPEAT_2"/>
    <property type="match status" value="1"/>
</dbReference>
<dbReference type="PANTHER" id="PTHR10044">
    <property type="entry name" value="INHIBITOR OF APOPTOSIS"/>
    <property type="match status" value="1"/>
</dbReference>
<accession>A0A1D2N1C3</accession>
<dbReference type="OrthoDB" id="6616098at2759"/>
<dbReference type="AlphaFoldDB" id="A0A1D2N1C3"/>
<sequence>MATRMKLIPESEYIKLIERKRTTTEKTHNMNKEGSSAKLLEDVEIPDDIKLAMYMHIIQDFNKKVEKLKNNPIKVCVVSKPNDELIKEPNEIKEVTDPIFNTASENSHKSSFEENMIVMFSDKFRHKAQSIFNLLKDHKDLISWDKFGEVTFFQMKSVKAQIFRFNKLLASLVKSSIRGTFLGSFQDMQKVKSASDSSTLLEEYKTKVQNWDNLHSDSDIDESVIQSSSNIFKPEMGTLSSRLKSFEKWEHKNKPEPSVLAEAGFFFSGKQDRVYCFYCGIGLHHWLSEDNPWMEHAISSPKCTFLLVNRARSNMKHLDTSPLSELYRKISDISIEDFVEVPNDKKNDLAAGIEIVKSTMQNLLESGGNVCYASLRTFVLLFGVCVYPNKMCNMQNDDYRNIKNI</sequence>
<comment type="caution">
    <text evidence="1">The sequence shown here is derived from an EMBL/GenBank/DDBJ whole genome shotgun (WGS) entry which is preliminary data.</text>
</comment>
<evidence type="ECO:0000313" key="2">
    <source>
        <dbReference type="Proteomes" id="UP000094527"/>
    </source>
</evidence>
<dbReference type="Gene3D" id="1.10.1170.10">
    <property type="entry name" value="Inhibitor Of Apoptosis Protein (2mihbC-IAP-1), Chain A"/>
    <property type="match status" value="1"/>
</dbReference>
<dbReference type="PROSITE" id="PS01282">
    <property type="entry name" value="BIR_REPEAT_1"/>
    <property type="match status" value="1"/>
</dbReference>